<gene>
    <name evidence="1" type="ORF">MD535_03300</name>
</gene>
<proteinExistence type="predicted"/>
<evidence type="ECO:0000313" key="2">
    <source>
        <dbReference type="Proteomes" id="UP001155587"/>
    </source>
</evidence>
<dbReference type="Proteomes" id="UP001155587">
    <property type="component" value="Unassembled WGS sequence"/>
</dbReference>
<accession>A0A9X3HVB6</accession>
<evidence type="ECO:0000313" key="1">
    <source>
        <dbReference type="EMBL" id="MCW8345053.1"/>
    </source>
</evidence>
<dbReference type="AlphaFoldDB" id="A0A9X3HVB6"/>
<organism evidence="1 2">
    <name type="scientific">Vibrio qingdaonensis</name>
    <dbReference type="NCBI Taxonomy" id="2829491"/>
    <lineage>
        <taxon>Bacteria</taxon>
        <taxon>Pseudomonadati</taxon>
        <taxon>Pseudomonadota</taxon>
        <taxon>Gammaproteobacteria</taxon>
        <taxon>Vibrionales</taxon>
        <taxon>Vibrionaceae</taxon>
        <taxon>Vibrio</taxon>
    </lineage>
</organism>
<dbReference type="RefSeq" id="WP_265673498.1">
    <property type="nucleotide sequence ID" value="NZ_JAKRRY010000002.1"/>
</dbReference>
<dbReference type="EMBL" id="JAKRRY010000002">
    <property type="protein sequence ID" value="MCW8345053.1"/>
    <property type="molecule type" value="Genomic_DNA"/>
</dbReference>
<sequence>MNVVEAALHHDSHITLLYQRFRAEWQAMEKEGDHTVLQSRTCTSKSNRFVILVLQR</sequence>
<comment type="caution">
    <text evidence="1">The sequence shown here is derived from an EMBL/GenBank/DDBJ whole genome shotgun (WGS) entry which is preliminary data.</text>
</comment>
<keyword evidence="2" id="KW-1185">Reference proteome</keyword>
<protein>
    <submittedName>
        <fullName evidence="1">Uncharacterized protein</fullName>
    </submittedName>
</protein>
<name>A0A9X3HVB6_9VIBR</name>
<reference evidence="1" key="1">
    <citation type="submission" date="2022-02" db="EMBL/GenBank/DDBJ databases">
        <title>Vibrio sp. nov, a new bacterium isolated from seawater.</title>
        <authorList>
            <person name="Yuan Y."/>
        </authorList>
    </citation>
    <scope>NUCLEOTIDE SEQUENCE</scope>
    <source>
        <strain evidence="1">ZSDZ65</strain>
    </source>
</reference>